<name>A0A9W8JST1_9AGAR</name>
<organism evidence="2 3">
    <name type="scientific">Agrocybe chaxingu</name>
    <dbReference type="NCBI Taxonomy" id="84603"/>
    <lineage>
        <taxon>Eukaryota</taxon>
        <taxon>Fungi</taxon>
        <taxon>Dikarya</taxon>
        <taxon>Basidiomycota</taxon>
        <taxon>Agaricomycotina</taxon>
        <taxon>Agaricomycetes</taxon>
        <taxon>Agaricomycetidae</taxon>
        <taxon>Agaricales</taxon>
        <taxon>Agaricineae</taxon>
        <taxon>Strophariaceae</taxon>
        <taxon>Agrocybe</taxon>
    </lineage>
</organism>
<gene>
    <name evidence="2" type="ORF">NLJ89_g9853</name>
</gene>
<dbReference type="OrthoDB" id="3192989at2759"/>
<dbReference type="Pfam" id="PF18758">
    <property type="entry name" value="KDZ"/>
    <property type="match status" value="1"/>
</dbReference>
<keyword evidence="1" id="KW-0472">Membrane</keyword>
<protein>
    <submittedName>
        <fullName evidence="2">Uncharacterized protein</fullName>
    </submittedName>
</protein>
<dbReference type="EMBL" id="JANKHO010001626">
    <property type="protein sequence ID" value="KAJ3500320.1"/>
    <property type="molecule type" value="Genomic_DNA"/>
</dbReference>
<evidence type="ECO:0000256" key="1">
    <source>
        <dbReference type="SAM" id="Phobius"/>
    </source>
</evidence>
<feature type="transmembrane region" description="Helical" evidence="1">
    <location>
        <begin position="166"/>
        <end position="189"/>
    </location>
</feature>
<dbReference type="Proteomes" id="UP001148786">
    <property type="component" value="Unassembled WGS sequence"/>
</dbReference>
<feature type="transmembrane region" description="Helical" evidence="1">
    <location>
        <begin position="288"/>
        <end position="314"/>
    </location>
</feature>
<dbReference type="InterPro" id="IPR040521">
    <property type="entry name" value="KDZ"/>
</dbReference>
<dbReference type="AlphaFoldDB" id="A0A9W8JST1"/>
<sequence>MEKTQKRPSKRRRIATEGGSYHTYIPFSLDDYSDVHAREGRLIRVGPKTTTALPARTVQKSDAQWRSVTTWAPLDDPEFALDPDGDWYDEAVEASVMEDKVTPTIDLSKPRKKVRSKVSSFIDKATWMRCYVGKAEGTFVMRRDAQIALLAKRMHQDLLSTDVENALYLILPARPAVFIVIEFILYIGLRASIFLKTGRPHHPNPGLGIGWAYMVPREGYEAYVLSCASDEDISTCIGFQALKQANTQQTRGLRYTGVTGVFCGRSEMIMPNGIGNLQKGERYANMDYIFTSVVRFVALSIILISYDIACQWFINVFKRMERWPAELRIPSTMTLIPAILKLHEPMHTVANHQVYSLNYIPGVGQSDLETPEHVWSGHNAVGNATKSQGPGSRHDILNDHFAFWNWLKYTSLGETLLCKYRRAVADHNLQQEGHCGLMAALDKALVAEWEAICLAWENDRFPKSKKNPYKAEGASITEAEAKKELAAEEEKHLAAGGVSIHATSPPAFVAMTLELQDTQRRIKHLAKGLMTQATA</sequence>
<comment type="caution">
    <text evidence="2">The sequence shown here is derived from an EMBL/GenBank/DDBJ whole genome shotgun (WGS) entry which is preliminary data.</text>
</comment>
<evidence type="ECO:0000313" key="3">
    <source>
        <dbReference type="Proteomes" id="UP001148786"/>
    </source>
</evidence>
<accession>A0A9W8JST1</accession>
<evidence type="ECO:0000313" key="2">
    <source>
        <dbReference type="EMBL" id="KAJ3500320.1"/>
    </source>
</evidence>
<keyword evidence="3" id="KW-1185">Reference proteome</keyword>
<reference evidence="2" key="1">
    <citation type="submission" date="2022-07" db="EMBL/GenBank/DDBJ databases">
        <title>Genome Sequence of Agrocybe chaxingu.</title>
        <authorList>
            <person name="Buettner E."/>
        </authorList>
    </citation>
    <scope>NUCLEOTIDE SEQUENCE</scope>
    <source>
        <strain evidence="2">MP-N11</strain>
    </source>
</reference>
<keyword evidence="1" id="KW-1133">Transmembrane helix</keyword>
<proteinExistence type="predicted"/>
<keyword evidence="1" id="KW-0812">Transmembrane</keyword>